<dbReference type="InterPro" id="IPR050179">
    <property type="entry name" value="Trans_hexapeptide_repeat"/>
</dbReference>
<feature type="active site" description="Proton acceptor" evidence="1">
    <location>
        <position position="136"/>
    </location>
</feature>
<dbReference type="Gene3D" id="3.40.50.20">
    <property type="match status" value="1"/>
</dbReference>
<dbReference type="PANTHER" id="PTHR43300:SF7">
    <property type="entry name" value="UDP-N-ACETYLBACILLOSAMINE N-ACETYLTRANSFERASE"/>
    <property type="match status" value="1"/>
</dbReference>
<reference evidence="4" key="1">
    <citation type="journal article" date="2019" name="Nat. Med.">
        <title>A library of human gut bacterial isolates paired with longitudinal multiomics data enables mechanistic microbiome research.</title>
        <authorList>
            <person name="Poyet M."/>
            <person name="Groussin M."/>
            <person name="Gibbons S.M."/>
            <person name="Avila-Pacheco J."/>
            <person name="Jiang X."/>
            <person name="Kearney S.M."/>
            <person name="Perrotta A.R."/>
            <person name="Berdy B."/>
            <person name="Zhao S."/>
            <person name="Lieberman T.D."/>
            <person name="Swanson P.K."/>
            <person name="Smith M."/>
            <person name="Roesemann S."/>
            <person name="Alexander J.E."/>
            <person name="Rich S.A."/>
            <person name="Livny J."/>
            <person name="Vlamakis H."/>
            <person name="Clish C."/>
            <person name="Bullock K."/>
            <person name="Deik A."/>
            <person name="Scott J."/>
            <person name="Pierce K.A."/>
            <person name="Xavier R.J."/>
            <person name="Alm E.J."/>
        </authorList>
    </citation>
    <scope>NUCLEOTIDE SEQUENCE</scope>
    <source>
        <strain evidence="4">BIOML-A179</strain>
    </source>
</reference>
<evidence type="ECO:0000256" key="1">
    <source>
        <dbReference type="PIRSR" id="PIRSR620019-1"/>
    </source>
</evidence>
<name>A0A6I3NE31_9FIRM</name>
<dbReference type="GO" id="GO:0016740">
    <property type="term" value="F:transferase activity"/>
    <property type="evidence" value="ECO:0007669"/>
    <property type="project" value="UniProtKB-KW"/>
</dbReference>
<dbReference type="InterPro" id="IPR041561">
    <property type="entry name" value="PglD_N"/>
</dbReference>
<proteinExistence type="predicted"/>
<comment type="caution">
    <text evidence="4">The sequence shown here is derived from an EMBL/GenBank/DDBJ whole genome shotgun (WGS) entry which is preliminary data.</text>
</comment>
<keyword evidence="4" id="KW-0808">Transferase</keyword>
<evidence type="ECO:0000256" key="2">
    <source>
        <dbReference type="PIRSR" id="PIRSR620019-2"/>
    </source>
</evidence>
<dbReference type="NCBIfam" id="TIGR03570">
    <property type="entry name" value="NeuD_NnaD"/>
    <property type="match status" value="1"/>
</dbReference>
<dbReference type="Pfam" id="PF17836">
    <property type="entry name" value="PglD_N"/>
    <property type="match status" value="1"/>
</dbReference>
<gene>
    <name evidence="4" type="ORF">GMA64_10440</name>
</gene>
<feature type="domain" description="PglD N-terminal" evidence="3">
    <location>
        <begin position="4"/>
        <end position="82"/>
    </location>
</feature>
<accession>A0A6I3NE31</accession>
<feature type="site" description="Increases basicity of active site His" evidence="1">
    <location>
        <position position="137"/>
    </location>
</feature>
<dbReference type="InterPro" id="IPR020019">
    <property type="entry name" value="AcTrfase_PglD-like"/>
</dbReference>
<protein>
    <submittedName>
        <fullName evidence="4">Transferase</fullName>
    </submittedName>
</protein>
<dbReference type="AlphaFoldDB" id="A0A6I3NE31"/>
<sequence>MKEIILFGAGGHAAVILDILKAQISNGEPIQIKGFLDDSGKKEWMGYPILGSTTKANHFNDEKTEFIIAIGGNKIRQKISQQYKHLTFYTAIHPTAIVGSNVSLQAGTVVMPRAVINANSKIGCHVIVNTGAIVEHDNVIEDYVHLSPNATLCGTVKVKKLTHIGANATVIQGLTIGEQVIVGAGSTVIQDTKNQVTIVGSPAKEKKREEVGSDGTYLFSVTSYE</sequence>
<dbReference type="InterPro" id="IPR011004">
    <property type="entry name" value="Trimer_LpxA-like_sf"/>
</dbReference>
<dbReference type="PANTHER" id="PTHR43300">
    <property type="entry name" value="ACETYLTRANSFERASE"/>
    <property type="match status" value="1"/>
</dbReference>
<evidence type="ECO:0000259" key="3">
    <source>
        <dbReference type="Pfam" id="PF17836"/>
    </source>
</evidence>
<dbReference type="SUPFAM" id="SSF51161">
    <property type="entry name" value="Trimeric LpxA-like enzymes"/>
    <property type="match status" value="1"/>
</dbReference>
<dbReference type="EMBL" id="WMQV01000027">
    <property type="protein sequence ID" value="MTL94947.1"/>
    <property type="molecule type" value="Genomic_DNA"/>
</dbReference>
<dbReference type="CDD" id="cd03360">
    <property type="entry name" value="LbH_AT_putative"/>
    <property type="match status" value="1"/>
</dbReference>
<evidence type="ECO:0000313" key="4">
    <source>
        <dbReference type="EMBL" id="MTL94947.1"/>
    </source>
</evidence>
<feature type="binding site" evidence="2">
    <location>
        <position position="71"/>
    </location>
    <ligand>
        <name>substrate</name>
    </ligand>
</feature>
<dbReference type="Gene3D" id="2.160.10.10">
    <property type="entry name" value="Hexapeptide repeat proteins"/>
    <property type="match status" value="1"/>
</dbReference>
<dbReference type="RefSeq" id="WP_129821727.1">
    <property type="nucleotide sequence ID" value="NZ_RCYV01000024.1"/>
</dbReference>
<organism evidence="4">
    <name type="scientific">Turicibacter sanguinis</name>
    <dbReference type="NCBI Taxonomy" id="154288"/>
    <lineage>
        <taxon>Bacteria</taxon>
        <taxon>Bacillati</taxon>
        <taxon>Bacillota</taxon>
        <taxon>Erysipelotrichia</taxon>
        <taxon>Erysipelotrichales</taxon>
        <taxon>Turicibacteraceae</taxon>
        <taxon>Turicibacter</taxon>
    </lineage>
</organism>
<feature type="binding site" evidence="2">
    <location>
        <position position="145"/>
    </location>
    <ligand>
        <name>acetyl-CoA</name>
        <dbReference type="ChEBI" id="CHEBI:57288"/>
    </ligand>
</feature>